<dbReference type="AlphaFoldDB" id="G6AVQ1"/>
<protein>
    <submittedName>
        <fullName evidence="1">Uncharacterized protein</fullName>
    </submittedName>
</protein>
<name>G6AVQ1_9BACT</name>
<comment type="caution">
    <text evidence="1">The sequence shown here is derived from an EMBL/GenBank/DDBJ whole genome shotgun (WGS) entry which is preliminary data.</text>
</comment>
<organism evidence="1 2">
    <name type="scientific">Leyella stercorea DSM 18206</name>
    <dbReference type="NCBI Taxonomy" id="1002367"/>
    <lineage>
        <taxon>Bacteria</taxon>
        <taxon>Pseudomonadati</taxon>
        <taxon>Bacteroidota</taxon>
        <taxon>Bacteroidia</taxon>
        <taxon>Bacteroidales</taxon>
        <taxon>Prevotellaceae</taxon>
        <taxon>Leyella</taxon>
    </lineage>
</organism>
<dbReference type="EMBL" id="AFZZ01000065">
    <property type="protein sequence ID" value="EHJ41492.1"/>
    <property type="molecule type" value="Genomic_DNA"/>
</dbReference>
<gene>
    <name evidence="1" type="ORF">HMPREF0673_00688</name>
</gene>
<sequence>MLKRQKSAYLTIQKVLIRQKGTNTTILYEILQKKFCNISGTE</sequence>
<evidence type="ECO:0000313" key="2">
    <source>
        <dbReference type="Proteomes" id="UP000004407"/>
    </source>
</evidence>
<proteinExistence type="predicted"/>
<dbReference type="Proteomes" id="UP000004407">
    <property type="component" value="Unassembled WGS sequence"/>
</dbReference>
<evidence type="ECO:0000313" key="1">
    <source>
        <dbReference type="EMBL" id="EHJ41492.1"/>
    </source>
</evidence>
<reference evidence="1 2" key="1">
    <citation type="submission" date="2011-08" db="EMBL/GenBank/DDBJ databases">
        <authorList>
            <person name="Weinstock G."/>
            <person name="Sodergren E."/>
            <person name="Clifton S."/>
            <person name="Fulton L."/>
            <person name="Fulton B."/>
            <person name="Courtney L."/>
            <person name="Fronick C."/>
            <person name="Harrison M."/>
            <person name="Strong C."/>
            <person name="Farmer C."/>
            <person name="Delahaunty K."/>
            <person name="Markovic C."/>
            <person name="Hall O."/>
            <person name="Minx P."/>
            <person name="Tomlinson C."/>
            <person name="Mitreva M."/>
            <person name="Hou S."/>
            <person name="Chen J."/>
            <person name="Wollam A."/>
            <person name="Pepin K.H."/>
            <person name="Johnson M."/>
            <person name="Bhonagiri V."/>
            <person name="Zhang X."/>
            <person name="Suruliraj S."/>
            <person name="Warren W."/>
            <person name="Chinwalla A."/>
            <person name="Mardis E.R."/>
            <person name="Wilson R.K."/>
        </authorList>
    </citation>
    <scope>NUCLEOTIDE SEQUENCE [LARGE SCALE GENOMIC DNA]</scope>
    <source>
        <strain evidence="1 2">DSM 18206</strain>
    </source>
</reference>
<dbReference type="HOGENOM" id="CLU_3255992_0_0_10"/>
<accession>G6AVQ1</accession>